<keyword evidence="3" id="KW-0687">Ribonucleoprotein</keyword>
<dbReference type="Gene3D" id="3.30.1140.32">
    <property type="entry name" value="Ribosomal protein S3, C-terminal domain"/>
    <property type="match status" value="1"/>
</dbReference>
<reference evidence="6" key="1">
    <citation type="journal article" date="2021" name="Ecol Indic">
        <title>Morphological and molecular identification reveals that waters from an isolated oasis in Tamanrasset (extreme South of Algerian Sahara) are colonized by opportunistic and pollution-tolerant diatom species.</title>
        <authorList>
            <person name="Gastineau R."/>
            <person name="Hamedi C."/>
            <person name="Baba Hamed M.B."/>
            <person name="Abi-Ayad S.-M.E.-A."/>
            <person name="Bak M."/>
            <person name="Lemieux C."/>
            <person name="Turmel M."/>
            <person name="Dobosz S."/>
            <person name="Wrobel R.J."/>
            <person name="Kierzek A."/>
            <person name="Lange-Bertalot H."/>
            <person name="Witkowski A."/>
        </authorList>
    </citation>
    <scope>NUCLEOTIDE SEQUENCE</scope>
    <source>
        <strain evidence="6">SZCZR1826</strain>
    </source>
</reference>
<dbReference type="SUPFAM" id="SSF54821">
    <property type="entry name" value="Ribosomal protein S3 C-terminal domain"/>
    <property type="match status" value="1"/>
</dbReference>
<dbReference type="GO" id="GO:1990904">
    <property type="term" value="C:ribonucleoprotein complex"/>
    <property type="evidence" value="ECO:0007669"/>
    <property type="project" value="UniProtKB-KW"/>
</dbReference>
<sequence length="319" mass="38005">MVNFLKLELILNLKKRRRKKNNNMDNQYWKHKYFEKNSHELHTNIFRSLEIEQYLKKVLKNYGFNLHNHKLNFSSFVINIFLSIYKNKTERKNITNKKTVLKNKLLDLNKKIKNYYKKKSINNSPTKIKYIKTLKLYKNCLLKFQKNNETKKFNNISKKITESLNLFIKNKYNLVLTIKEINFVNLKTEQTLINFRKFEKAPFFIEGSTLLTPMVTHKNSAKLLSDFIALQLRTKRHNFFLNFLKESLNFIINQKFSKIKGIKIIIKGRLNNAARSRHYVIKLGKISLIKIKSKINYSESVAFTSNGTLGIKVWINEKI</sequence>
<geneLocation type="mitochondrion" evidence="6"/>
<keyword evidence="2 6" id="KW-0689">Ribosomal protein</keyword>
<dbReference type="GO" id="GO:0005840">
    <property type="term" value="C:ribosome"/>
    <property type="evidence" value="ECO:0007669"/>
    <property type="project" value="UniProtKB-KW"/>
</dbReference>
<evidence type="ECO:0000256" key="4">
    <source>
        <dbReference type="SAM" id="Coils"/>
    </source>
</evidence>
<comment type="similarity">
    <text evidence="1">Belongs to the universal ribosomal protein uS3 family.</text>
</comment>
<keyword evidence="6" id="KW-0496">Mitochondrion</keyword>
<organism evidence="6">
    <name type="scientific">Navicula veneta</name>
    <dbReference type="NCBI Taxonomy" id="138539"/>
    <lineage>
        <taxon>Eukaryota</taxon>
        <taxon>Sar</taxon>
        <taxon>Stramenopiles</taxon>
        <taxon>Ochrophyta</taxon>
        <taxon>Bacillariophyta</taxon>
        <taxon>Bacillariophyceae</taxon>
        <taxon>Bacillariophycidae</taxon>
        <taxon>Naviculales</taxon>
        <taxon>Naviculaceae</taxon>
        <taxon>Navicula</taxon>
    </lineage>
</organism>
<dbReference type="GO" id="GO:0003735">
    <property type="term" value="F:structural constituent of ribosome"/>
    <property type="evidence" value="ECO:0007669"/>
    <property type="project" value="InterPro"/>
</dbReference>
<keyword evidence="4" id="KW-0175">Coiled coil</keyword>
<feature type="coiled-coil region" evidence="4">
    <location>
        <begin position="91"/>
        <end position="118"/>
    </location>
</feature>
<evidence type="ECO:0000256" key="1">
    <source>
        <dbReference type="ARBA" id="ARBA00010761"/>
    </source>
</evidence>
<dbReference type="Pfam" id="PF00189">
    <property type="entry name" value="Ribosomal_S3_C"/>
    <property type="match status" value="1"/>
</dbReference>
<dbReference type="RefSeq" id="YP_010134159.1">
    <property type="nucleotide sequence ID" value="NC_056793.1"/>
</dbReference>
<evidence type="ECO:0000256" key="2">
    <source>
        <dbReference type="ARBA" id="ARBA00022980"/>
    </source>
</evidence>
<dbReference type="EMBL" id="MT383644">
    <property type="protein sequence ID" value="QWM93649.1"/>
    <property type="molecule type" value="Genomic_DNA"/>
</dbReference>
<evidence type="ECO:0000256" key="3">
    <source>
        <dbReference type="ARBA" id="ARBA00023274"/>
    </source>
</evidence>
<feature type="domain" description="Small ribosomal subunit protein uS3 C-terminal" evidence="5">
    <location>
        <begin position="256"/>
        <end position="315"/>
    </location>
</feature>
<protein>
    <submittedName>
        <fullName evidence="6">Ribosomal protein S3</fullName>
    </submittedName>
</protein>
<dbReference type="InterPro" id="IPR036419">
    <property type="entry name" value="Ribosomal_S3_C_sf"/>
</dbReference>
<name>A0A8F0WGK7_9STRA</name>
<dbReference type="InterPro" id="IPR001351">
    <property type="entry name" value="Ribosomal_uS3_C"/>
</dbReference>
<proteinExistence type="inferred from homology"/>
<evidence type="ECO:0000259" key="5">
    <source>
        <dbReference type="Pfam" id="PF00189"/>
    </source>
</evidence>
<dbReference type="GeneID" id="67123886"/>
<dbReference type="GO" id="GO:0006412">
    <property type="term" value="P:translation"/>
    <property type="evidence" value="ECO:0007669"/>
    <property type="project" value="InterPro"/>
</dbReference>
<dbReference type="AlphaFoldDB" id="A0A8F0WGK7"/>
<accession>A0A8F0WGK7</accession>
<gene>
    <name evidence="6" type="primary">rps3</name>
</gene>
<evidence type="ECO:0000313" key="6">
    <source>
        <dbReference type="EMBL" id="QWM93649.1"/>
    </source>
</evidence>